<reference evidence="2" key="1">
    <citation type="journal article" date="2020" name="Ecol. Evol.">
        <title>Genome structure and content of the rice root-knot nematode (Meloidogyne graminicola).</title>
        <authorList>
            <person name="Phan N.T."/>
            <person name="Danchin E.G.J."/>
            <person name="Klopp C."/>
            <person name="Perfus-Barbeoch L."/>
            <person name="Kozlowski D.K."/>
            <person name="Koutsovoulos G.D."/>
            <person name="Lopez-Roques C."/>
            <person name="Bouchez O."/>
            <person name="Zahm M."/>
            <person name="Besnard G."/>
            <person name="Bellafiore S."/>
        </authorList>
    </citation>
    <scope>NUCLEOTIDE SEQUENCE</scope>
    <source>
        <strain evidence="2">VN-18</strain>
    </source>
</reference>
<dbReference type="InterPro" id="IPR035925">
    <property type="entry name" value="BSD_dom_sf"/>
</dbReference>
<dbReference type="OrthoDB" id="47923at2759"/>
<proteinExistence type="predicted"/>
<evidence type="ECO:0000313" key="3">
    <source>
        <dbReference type="Proteomes" id="UP000605970"/>
    </source>
</evidence>
<evidence type="ECO:0000256" key="1">
    <source>
        <dbReference type="SAM" id="MobiDB-lite"/>
    </source>
</evidence>
<organism evidence="2 3">
    <name type="scientific">Meloidogyne graminicola</name>
    <dbReference type="NCBI Taxonomy" id="189291"/>
    <lineage>
        <taxon>Eukaryota</taxon>
        <taxon>Metazoa</taxon>
        <taxon>Ecdysozoa</taxon>
        <taxon>Nematoda</taxon>
        <taxon>Chromadorea</taxon>
        <taxon>Rhabditida</taxon>
        <taxon>Tylenchina</taxon>
        <taxon>Tylenchomorpha</taxon>
        <taxon>Tylenchoidea</taxon>
        <taxon>Meloidogynidae</taxon>
        <taxon>Meloidogyninae</taxon>
        <taxon>Meloidogyne</taxon>
    </lineage>
</organism>
<comment type="caution">
    <text evidence="2">The sequence shown here is derived from an EMBL/GenBank/DDBJ whole genome shotgun (WGS) entry which is preliminary data.</text>
</comment>
<gene>
    <name evidence="2" type="ORF">Mgra_00001141</name>
</gene>
<evidence type="ECO:0000313" key="2">
    <source>
        <dbReference type="EMBL" id="KAF7639464.1"/>
    </source>
</evidence>
<feature type="compositionally biased region" description="Basic and acidic residues" evidence="1">
    <location>
        <begin position="23"/>
        <end position="33"/>
    </location>
</feature>
<dbReference type="EMBL" id="JABEBT010000005">
    <property type="protein sequence ID" value="KAF7639464.1"/>
    <property type="molecule type" value="Genomic_DNA"/>
</dbReference>
<sequence length="288" mass="32996">MSTFFSNLKSTIANVENKINEFNRKEEDNDKSDSGATVEEEEKITENRETKDDQEQTSKPSIFANKMLGLAVKASAKIQEKATNFTPLKIIGNFEKERQKFIDELESEKKTKSDDSSKLCFLLDHPDAKRHIISITSDTKNFTEDLPISSDLGIEIEEIKANAKEFFKIDPRLEEVRFELVPKRFKNKLFLINFYLNFLLNKRLSLVKKVVGDKPAVIENIQEEPKTSSISGEEESSTLENDDSLEKDLFEDLDEFEVVGNKKEDEENKLLGDDELNDEINALLEGEK</sequence>
<feature type="region of interest" description="Disordered" evidence="1">
    <location>
        <begin position="23"/>
        <end position="60"/>
    </location>
</feature>
<feature type="region of interest" description="Disordered" evidence="1">
    <location>
        <begin position="224"/>
        <end position="244"/>
    </location>
</feature>
<accession>A0A8T0A0D0</accession>
<dbReference type="Proteomes" id="UP000605970">
    <property type="component" value="Unassembled WGS sequence"/>
</dbReference>
<feature type="compositionally biased region" description="Acidic residues" evidence="1">
    <location>
        <begin position="232"/>
        <end position="243"/>
    </location>
</feature>
<keyword evidence="3" id="KW-1185">Reference proteome</keyword>
<dbReference type="Gene3D" id="1.10.3970.10">
    <property type="entry name" value="BSD domain"/>
    <property type="match status" value="1"/>
</dbReference>
<feature type="compositionally biased region" description="Basic and acidic residues" evidence="1">
    <location>
        <begin position="44"/>
        <end position="56"/>
    </location>
</feature>
<protein>
    <submittedName>
        <fullName evidence="2">BSD domain-containing protein</fullName>
    </submittedName>
</protein>
<dbReference type="SUPFAM" id="SSF140383">
    <property type="entry name" value="BSD domain-like"/>
    <property type="match status" value="1"/>
</dbReference>
<dbReference type="AlphaFoldDB" id="A0A8T0A0D0"/>
<name>A0A8T0A0D0_9BILA</name>